<dbReference type="Proteomes" id="UP000694892">
    <property type="component" value="Chromosome 5S"/>
</dbReference>
<reference evidence="2" key="1">
    <citation type="journal article" date="2016" name="Nature">
        <title>Genome evolution in the allotetraploid frog Xenopus laevis.</title>
        <authorList>
            <person name="Session A.M."/>
            <person name="Uno Y."/>
            <person name="Kwon T."/>
            <person name="Chapman J.A."/>
            <person name="Toyoda A."/>
            <person name="Takahashi S."/>
            <person name="Fukui A."/>
            <person name="Hikosaka A."/>
            <person name="Suzuki A."/>
            <person name="Kondo M."/>
            <person name="van Heeringen S.J."/>
            <person name="Quigley I."/>
            <person name="Heinz S."/>
            <person name="Ogino H."/>
            <person name="Ochi H."/>
            <person name="Hellsten U."/>
            <person name="Lyons J.B."/>
            <person name="Simakov O."/>
            <person name="Putnam N."/>
            <person name="Stites J."/>
            <person name="Kuroki Y."/>
            <person name="Tanaka T."/>
            <person name="Michiue T."/>
            <person name="Watanabe M."/>
            <person name="Bogdanovic O."/>
            <person name="Lister R."/>
            <person name="Georgiou G."/>
            <person name="Paranjpe S.S."/>
            <person name="van Kruijsbergen I."/>
            <person name="Shu S."/>
            <person name="Carlson J."/>
            <person name="Kinoshita T."/>
            <person name="Ohta Y."/>
            <person name="Mawaribuchi S."/>
            <person name="Jenkins J."/>
            <person name="Grimwood J."/>
            <person name="Schmutz J."/>
            <person name="Mitros T."/>
            <person name="Mozaffari S.V."/>
            <person name="Suzuki Y."/>
            <person name="Haramoto Y."/>
            <person name="Yamamoto T.S."/>
            <person name="Takagi C."/>
            <person name="Heald R."/>
            <person name="Miller K."/>
            <person name="Haudenschild C."/>
            <person name="Kitzman J."/>
            <person name="Nakayama T."/>
            <person name="Izutsu Y."/>
            <person name="Robert J."/>
            <person name="Fortriede J."/>
            <person name="Burns K."/>
            <person name="Lotay V."/>
            <person name="Karimi K."/>
            <person name="Yasuoka Y."/>
            <person name="Dichmann D.S."/>
            <person name="Flajnik M.F."/>
            <person name="Houston D.W."/>
            <person name="Shendure J."/>
            <person name="DuPasquier L."/>
            <person name="Vize P.D."/>
            <person name="Zorn A.M."/>
            <person name="Ito M."/>
            <person name="Marcotte E.M."/>
            <person name="Wallingford J.B."/>
            <person name="Ito Y."/>
            <person name="Asashima M."/>
            <person name="Ueno N."/>
            <person name="Matsuda Y."/>
            <person name="Veenstra G.J."/>
            <person name="Fujiyama A."/>
            <person name="Harland R.M."/>
            <person name="Taira M."/>
            <person name="Rokhsar D.S."/>
        </authorList>
    </citation>
    <scope>NUCLEOTIDE SEQUENCE [LARGE SCALE GENOMIC DNA]</scope>
    <source>
        <strain evidence="2">J</strain>
    </source>
</reference>
<sequence>MFSLFKSKFNNKIALILGVYEGHPSLWSRREDAGWFLSTSLHRGLQHHQMQSHSALCGTSFECILTRQKHVGNEK</sequence>
<dbReference type="AlphaFoldDB" id="A0A974HHX4"/>
<organism evidence="1 2">
    <name type="scientific">Xenopus laevis</name>
    <name type="common">African clawed frog</name>
    <dbReference type="NCBI Taxonomy" id="8355"/>
    <lineage>
        <taxon>Eukaryota</taxon>
        <taxon>Metazoa</taxon>
        <taxon>Chordata</taxon>
        <taxon>Craniata</taxon>
        <taxon>Vertebrata</taxon>
        <taxon>Euteleostomi</taxon>
        <taxon>Amphibia</taxon>
        <taxon>Batrachia</taxon>
        <taxon>Anura</taxon>
        <taxon>Pipoidea</taxon>
        <taxon>Pipidae</taxon>
        <taxon>Xenopodinae</taxon>
        <taxon>Xenopus</taxon>
        <taxon>Xenopus</taxon>
    </lineage>
</organism>
<name>A0A974HHX4_XENLA</name>
<evidence type="ECO:0000313" key="2">
    <source>
        <dbReference type="Proteomes" id="UP000694892"/>
    </source>
</evidence>
<evidence type="ECO:0000313" key="1">
    <source>
        <dbReference type="EMBL" id="OCT78722.1"/>
    </source>
</evidence>
<accession>A0A974HHX4</accession>
<gene>
    <name evidence="1" type="ORF">XELAEV_18029810mg</name>
</gene>
<protein>
    <submittedName>
        <fullName evidence="1">Uncharacterized protein</fullName>
    </submittedName>
</protein>
<dbReference type="EMBL" id="CM004475">
    <property type="protein sequence ID" value="OCT78722.1"/>
    <property type="molecule type" value="Genomic_DNA"/>
</dbReference>
<proteinExistence type="predicted"/>